<dbReference type="EMBL" id="JAUSQZ010000001">
    <property type="protein sequence ID" value="MDP9825066.1"/>
    <property type="molecule type" value="Genomic_DNA"/>
</dbReference>
<keyword evidence="3" id="KW-1185">Reference proteome</keyword>
<reference evidence="2 3" key="1">
    <citation type="submission" date="2023-07" db="EMBL/GenBank/DDBJ databases">
        <title>Sequencing the genomes of 1000 actinobacteria strains.</title>
        <authorList>
            <person name="Klenk H.-P."/>
        </authorList>
    </citation>
    <scope>NUCLEOTIDE SEQUENCE [LARGE SCALE GENOMIC DNA]</scope>
    <source>
        <strain evidence="2 3">DSM 44388</strain>
    </source>
</reference>
<sequence length="527" mass="57026">MRVNRAVLRLTPVLVGLLAAGTFTAVRASSATVPLVDFTVLNTSTAVRRGPGEPVYLYDLGFYAVAHETVEIRTHRGASYSDPIAATLSVGEGAERATTDLPANITTNPGRLTSFFDVKVSDARGQKVRSSALEFCPNSYGRSRVEPDAAAQSPYPRSCGGSHPFALGSVLGITKGWSTPVLGDYESPLSFEAPDGTYTVKIAVARPWREVLGLTLEQATSQVTVKVSTYGTSTARSSAEHSQHMHHTHPVVDEARLSPQTAALEAARKRALGVPNVPAPNPPTGRVDAFDVNDAPKADLRSLPAYDISREVTGRPGQARKTYLNFGATVWNAGPSPLVVDGFRKPGQDVLEAYQYFFDAEGNQVGHAPAGEMQWDPRNGHNHWHFKDFASYRLLDSTRKKAIISGKEAFCLAPTDAIDLTVDDAQWRPASTDLDTACGQSNKNLLSIREVLESGWGDTYGQYLPGQSFDITRVPGGTYYVETLANPERRLTESDYDNNSALRKVAIGGPVGGVRTIKVYPYEGVKR</sequence>
<evidence type="ECO:0008006" key="4">
    <source>
        <dbReference type="Google" id="ProtNLM"/>
    </source>
</evidence>
<dbReference type="Proteomes" id="UP001235712">
    <property type="component" value="Unassembled WGS sequence"/>
</dbReference>
<feature type="chain" id="PRO_5046666450" description="Lysyl oxidase" evidence="1">
    <location>
        <begin position="29"/>
        <end position="527"/>
    </location>
</feature>
<dbReference type="Pfam" id="PF01186">
    <property type="entry name" value="Lysyl_oxidase"/>
    <property type="match status" value="1"/>
</dbReference>
<organism evidence="2 3">
    <name type="scientific">Kineosporia succinea</name>
    <dbReference type="NCBI Taxonomy" id="84632"/>
    <lineage>
        <taxon>Bacteria</taxon>
        <taxon>Bacillati</taxon>
        <taxon>Actinomycetota</taxon>
        <taxon>Actinomycetes</taxon>
        <taxon>Kineosporiales</taxon>
        <taxon>Kineosporiaceae</taxon>
        <taxon>Kineosporia</taxon>
    </lineage>
</organism>
<dbReference type="InterPro" id="IPR001695">
    <property type="entry name" value="Lysyl_oxidase"/>
</dbReference>
<evidence type="ECO:0000256" key="1">
    <source>
        <dbReference type="SAM" id="SignalP"/>
    </source>
</evidence>
<protein>
    <recommendedName>
        <fullName evidence="4">Lysyl oxidase</fullName>
    </recommendedName>
</protein>
<name>A0ABT9NXB1_9ACTN</name>
<evidence type="ECO:0000313" key="2">
    <source>
        <dbReference type="EMBL" id="MDP9825066.1"/>
    </source>
</evidence>
<dbReference type="RefSeq" id="WP_307238466.1">
    <property type="nucleotide sequence ID" value="NZ_JAUSQZ010000001.1"/>
</dbReference>
<feature type="signal peptide" evidence="1">
    <location>
        <begin position="1"/>
        <end position="28"/>
    </location>
</feature>
<keyword evidence="1" id="KW-0732">Signal</keyword>
<comment type="caution">
    <text evidence="2">The sequence shown here is derived from an EMBL/GenBank/DDBJ whole genome shotgun (WGS) entry which is preliminary data.</text>
</comment>
<accession>A0ABT9NXB1</accession>
<evidence type="ECO:0000313" key="3">
    <source>
        <dbReference type="Proteomes" id="UP001235712"/>
    </source>
</evidence>
<proteinExistence type="predicted"/>
<gene>
    <name evidence="2" type="ORF">J2S57_000815</name>
</gene>